<reference evidence="2" key="1">
    <citation type="submission" date="2024-03" db="EMBL/GenBank/DDBJ databases">
        <title>WGS assembly of Saponaria officinalis var. Norfolk2.</title>
        <authorList>
            <person name="Jenkins J."/>
            <person name="Shu S."/>
            <person name="Grimwood J."/>
            <person name="Barry K."/>
            <person name="Goodstein D."/>
            <person name="Schmutz J."/>
            <person name="Leebens-Mack J."/>
            <person name="Osbourn A."/>
        </authorList>
    </citation>
    <scope>NUCLEOTIDE SEQUENCE [LARGE SCALE GENOMIC DNA]</scope>
    <source>
        <strain evidence="2">JIC</strain>
    </source>
</reference>
<accession>A0AAW1KUP4</accession>
<protein>
    <recommendedName>
        <fullName evidence="1">Reverse transcriptase zinc-binding domain-containing protein</fullName>
    </recommendedName>
</protein>
<organism evidence="2 3">
    <name type="scientific">Saponaria officinalis</name>
    <name type="common">Common soapwort</name>
    <name type="synonym">Lychnis saponaria</name>
    <dbReference type="NCBI Taxonomy" id="3572"/>
    <lineage>
        <taxon>Eukaryota</taxon>
        <taxon>Viridiplantae</taxon>
        <taxon>Streptophyta</taxon>
        <taxon>Embryophyta</taxon>
        <taxon>Tracheophyta</taxon>
        <taxon>Spermatophyta</taxon>
        <taxon>Magnoliopsida</taxon>
        <taxon>eudicotyledons</taxon>
        <taxon>Gunneridae</taxon>
        <taxon>Pentapetalae</taxon>
        <taxon>Caryophyllales</taxon>
        <taxon>Caryophyllaceae</taxon>
        <taxon>Caryophylleae</taxon>
        <taxon>Saponaria</taxon>
    </lineage>
</organism>
<dbReference type="PANTHER" id="PTHR33116">
    <property type="entry name" value="REVERSE TRANSCRIPTASE ZINC-BINDING DOMAIN-CONTAINING PROTEIN-RELATED-RELATED"/>
    <property type="match status" value="1"/>
</dbReference>
<evidence type="ECO:0000259" key="1">
    <source>
        <dbReference type="Pfam" id="PF13966"/>
    </source>
</evidence>
<dbReference type="PANTHER" id="PTHR33116:SF78">
    <property type="entry name" value="OS12G0587133 PROTEIN"/>
    <property type="match status" value="1"/>
</dbReference>
<comment type="caution">
    <text evidence="2">The sequence shown here is derived from an EMBL/GenBank/DDBJ whole genome shotgun (WGS) entry which is preliminary data.</text>
</comment>
<evidence type="ECO:0000313" key="3">
    <source>
        <dbReference type="Proteomes" id="UP001443914"/>
    </source>
</evidence>
<keyword evidence="3" id="KW-1185">Reference proteome</keyword>
<gene>
    <name evidence="2" type="ORF">RND81_05G045600</name>
</gene>
<evidence type="ECO:0000313" key="2">
    <source>
        <dbReference type="EMBL" id="KAK9724068.1"/>
    </source>
</evidence>
<dbReference type="Pfam" id="PF13966">
    <property type="entry name" value="zf-RVT"/>
    <property type="match status" value="1"/>
</dbReference>
<dbReference type="InterPro" id="IPR026960">
    <property type="entry name" value="RVT-Znf"/>
</dbReference>
<name>A0AAW1KUP4_SAPOF</name>
<sequence length="290" mass="33411">MVYKSWQEVCLPWDEGGFDVREILSWNKALIAKHLWHLDHGGGGGGGGIWAKWVRLYNLSSKDIWEITPRNHHSQSFRALLTIRDDLVELLGDIVQARHSLHRCAVAGTFSVTAAYHLFRSRKNRVFWARALKDGAVPRHGIIASLASRSQLPTVDNISRRGLMLVNRCSLCKVRGESHRHLFFRCSYSYEVWQQIFTWMSIGGRSRDLITELHWTAGHGKRKHWKTKWFRVGLAATVYFVWNERNFRVFNGVERSPASLVRIIKYFVAIRSLSISSPRDEAMVVNALNS</sequence>
<dbReference type="AlphaFoldDB" id="A0AAW1KUP4"/>
<dbReference type="Proteomes" id="UP001443914">
    <property type="component" value="Unassembled WGS sequence"/>
</dbReference>
<dbReference type="EMBL" id="JBDFQZ010000005">
    <property type="protein sequence ID" value="KAK9724068.1"/>
    <property type="molecule type" value="Genomic_DNA"/>
</dbReference>
<proteinExistence type="predicted"/>
<feature type="domain" description="Reverse transcriptase zinc-binding" evidence="1">
    <location>
        <begin position="110"/>
        <end position="193"/>
    </location>
</feature>